<dbReference type="PRINTS" id="PR00821">
    <property type="entry name" value="TAGLIPASE"/>
</dbReference>
<evidence type="ECO:0000256" key="4">
    <source>
        <dbReference type="ARBA" id="ARBA00013179"/>
    </source>
</evidence>
<dbReference type="SUPFAM" id="SSF53474">
    <property type="entry name" value="alpha/beta-Hydrolases"/>
    <property type="match status" value="1"/>
</dbReference>
<dbReference type="Gene3D" id="3.40.50.1820">
    <property type="entry name" value="alpha/beta hydrolase"/>
    <property type="match status" value="1"/>
</dbReference>
<dbReference type="PANTHER" id="PTHR11610">
    <property type="entry name" value="LIPASE"/>
    <property type="match status" value="1"/>
</dbReference>
<evidence type="ECO:0000313" key="12">
    <source>
        <dbReference type="Proteomes" id="UP001430953"/>
    </source>
</evidence>
<sequence length="460" mass="51797">MVSIIFTLVVLYQFSIGECLQLWQLPTTNITQSLGQITNKTLVTQPLEYVANKARGTKIVPSFNQTSLADFTYTVITRVDNTSELLSDSLQFLTPQEESEVDCLGLGKTVAVALDRFFRSKPNGSDALDVQFFLSSKKQPNRVRVILGEQFGLEWTDFKIERRTAIIVHGFLSHGQETWIRDMEKALLDWDDVNVVIIDWSAAGNTWNYYKAAVNTRVVGYQISKFIEHVANDTIYNNGPDISNWGPLHLIGHSLGAHICGFAAKELKKRHNKWTVQRITGLDPAQPCFKNADRSVHLHKSDAPFVDVIHTNGRFLTSLGLGLPEAIGHIDFYPNGGKTQPGCVKTNSSYFSFLPISMSEIQRAICSHGRSYLYLTESLISATTHNCSFWAHQWNVTYEHFLQIVAEPCDKTICTEMGIRAELYNRNGTFFAATASTSPFCANSTDVIEEVKRQVRKDYF</sequence>
<comment type="caution">
    <text evidence="11">The sequence shown here is derived from an EMBL/GenBank/DDBJ whole genome shotgun (WGS) entry which is preliminary data.</text>
</comment>
<name>A0AAW2GIR0_9HYME</name>
<dbReference type="InterPro" id="IPR013818">
    <property type="entry name" value="Lipase"/>
</dbReference>
<dbReference type="GO" id="GO:0008970">
    <property type="term" value="F:phospholipase A1 activity"/>
    <property type="evidence" value="ECO:0007669"/>
    <property type="project" value="UniProtKB-EC"/>
</dbReference>
<evidence type="ECO:0000256" key="5">
    <source>
        <dbReference type="ARBA" id="ARBA00022525"/>
    </source>
</evidence>
<accession>A0AAW2GIR0</accession>
<dbReference type="InterPro" id="IPR033906">
    <property type="entry name" value="Lipase_N"/>
</dbReference>
<organism evidence="11 12">
    <name type="scientific">Cardiocondyla obscurior</name>
    <dbReference type="NCBI Taxonomy" id="286306"/>
    <lineage>
        <taxon>Eukaryota</taxon>
        <taxon>Metazoa</taxon>
        <taxon>Ecdysozoa</taxon>
        <taxon>Arthropoda</taxon>
        <taxon>Hexapoda</taxon>
        <taxon>Insecta</taxon>
        <taxon>Pterygota</taxon>
        <taxon>Neoptera</taxon>
        <taxon>Endopterygota</taxon>
        <taxon>Hymenoptera</taxon>
        <taxon>Apocrita</taxon>
        <taxon>Aculeata</taxon>
        <taxon>Formicoidea</taxon>
        <taxon>Formicidae</taxon>
        <taxon>Myrmicinae</taxon>
        <taxon>Cardiocondyla</taxon>
    </lineage>
</organism>
<keyword evidence="5" id="KW-0964">Secreted</keyword>
<evidence type="ECO:0000313" key="11">
    <source>
        <dbReference type="EMBL" id="KAL0126495.1"/>
    </source>
</evidence>
<gene>
    <name evidence="11" type="ORF">PUN28_005094</name>
</gene>
<keyword evidence="6" id="KW-0378">Hydrolase</keyword>
<keyword evidence="12" id="KW-1185">Reference proteome</keyword>
<dbReference type="GO" id="GO:0005615">
    <property type="term" value="C:extracellular space"/>
    <property type="evidence" value="ECO:0007669"/>
    <property type="project" value="TreeGrafter"/>
</dbReference>
<keyword evidence="9" id="KW-0732">Signal</keyword>
<comment type="similarity">
    <text evidence="3 8">Belongs to the AB hydrolase superfamily. Lipase family.</text>
</comment>
<proteinExistence type="inferred from homology"/>
<evidence type="ECO:0000259" key="10">
    <source>
        <dbReference type="Pfam" id="PF00151"/>
    </source>
</evidence>
<dbReference type="Pfam" id="PF00151">
    <property type="entry name" value="Lipase"/>
    <property type="match status" value="1"/>
</dbReference>
<evidence type="ECO:0000256" key="8">
    <source>
        <dbReference type="RuleBase" id="RU004262"/>
    </source>
</evidence>
<keyword evidence="7" id="KW-1015">Disulfide bond</keyword>
<dbReference type="GO" id="GO:0016042">
    <property type="term" value="P:lipid catabolic process"/>
    <property type="evidence" value="ECO:0007669"/>
    <property type="project" value="TreeGrafter"/>
</dbReference>
<dbReference type="EMBL" id="JADYXP020000004">
    <property type="protein sequence ID" value="KAL0126495.1"/>
    <property type="molecule type" value="Genomic_DNA"/>
</dbReference>
<feature type="signal peptide" evidence="9">
    <location>
        <begin position="1"/>
        <end position="17"/>
    </location>
</feature>
<comment type="subcellular location">
    <subcellularLocation>
        <location evidence="2">Secreted</location>
    </subcellularLocation>
</comment>
<evidence type="ECO:0000256" key="6">
    <source>
        <dbReference type="ARBA" id="ARBA00022801"/>
    </source>
</evidence>
<evidence type="ECO:0000256" key="3">
    <source>
        <dbReference type="ARBA" id="ARBA00010701"/>
    </source>
</evidence>
<dbReference type="CDD" id="cd00707">
    <property type="entry name" value="Pancreat_lipase_like"/>
    <property type="match status" value="1"/>
</dbReference>
<dbReference type="Proteomes" id="UP001430953">
    <property type="component" value="Unassembled WGS sequence"/>
</dbReference>
<feature type="chain" id="PRO_5043419041" description="phospholipase A1" evidence="9">
    <location>
        <begin position="18"/>
        <end position="460"/>
    </location>
</feature>
<dbReference type="InterPro" id="IPR000734">
    <property type="entry name" value="TAG_lipase"/>
</dbReference>
<feature type="domain" description="Lipase" evidence="10">
    <location>
        <begin position="114"/>
        <end position="440"/>
    </location>
</feature>
<dbReference type="InterPro" id="IPR029058">
    <property type="entry name" value="AB_hydrolase_fold"/>
</dbReference>
<dbReference type="EC" id="3.1.1.32" evidence="4"/>
<evidence type="ECO:0000256" key="7">
    <source>
        <dbReference type="ARBA" id="ARBA00023157"/>
    </source>
</evidence>
<evidence type="ECO:0000256" key="9">
    <source>
        <dbReference type="SAM" id="SignalP"/>
    </source>
</evidence>
<evidence type="ECO:0000256" key="1">
    <source>
        <dbReference type="ARBA" id="ARBA00000111"/>
    </source>
</evidence>
<reference evidence="11 12" key="1">
    <citation type="submission" date="2023-03" db="EMBL/GenBank/DDBJ databases">
        <title>High recombination rates correlate with genetic variation in Cardiocondyla obscurior ants.</title>
        <authorList>
            <person name="Errbii M."/>
        </authorList>
    </citation>
    <scope>NUCLEOTIDE SEQUENCE [LARGE SCALE GENOMIC DNA]</scope>
    <source>
        <strain evidence="11">Alpha-2009</strain>
        <tissue evidence="11">Whole body</tissue>
    </source>
</reference>
<dbReference type="AlphaFoldDB" id="A0AAW2GIR0"/>
<comment type="catalytic activity">
    <reaction evidence="1">
        <text>a 1,2-diacyl-sn-glycero-3-phosphocholine + H2O = a 2-acyl-sn-glycero-3-phosphocholine + a fatty acid + H(+)</text>
        <dbReference type="Rhea" id="RHEA:18689"/>
        <dbReference type="ChEBI" id="CHEBI:15377"/>
        <dbReference type="ChEBI" id="CHEBI:15378"/>
        <dbReference type="ChEBI" id="CHEBI:28868"/>
        <dbReference type="ChEBI" id="CHEBI:57643"/>
        <dbReference type="ChEBI" id="CHEBI:57875"/>
        <dbReference type="EC" id="3.1.1.32"/>
    </reaction>
</comment>
<protein>
    <recommendedName>
        <fullName evidence="4">phospholipase A1</fullName>
        <ecNumber evidence="4">3.1.1.32</ecNumber>
    </recommendedName>
</protein>
<evidence type="ECO:0000256" key="2">
    <source>
        <dbReference type="ARBA" id="ARBA00004613"/>
    </source>
</evidence>